<proteinExistence type="inferred from homology"/>
<dbReference type="GO" id="GO:0032389">
    <property type="term" value="C:MutLalpha complex"/>
    <property type="evidence" value="ECO:0007669"/>
    <property type="project" value="TreeGrafter"/>
</dbReference>
<dbReference type="PANTHER" id="PTHR10073">
    <property type="entry name" value="DNA MISMATCH REPAIR PROTEIN MLH, PMS, MUTL"/>
    <property type="match status" value="1"/>
</dbReference>
<dbReference type="GO" id="GO:0061982">
    <property type="term" value="P:meiosis I cell cycle process"/>
    <property type="evidence" value="ECO:0007669"/>
    <property type="project" value="UniProtKB-ARBA"/>
</dbReference>
<dbReference type="InterPro" id="IPR014721">
    <property type="entry name" value="Ribsml_uS5_D2-typ_fold_subgr"/>
</dbReference>
<dbReference type="InterPro" id="IPR038973">
    <property type="entry name" value="MutL/Mlh/Pms-like"/>
</dbReference>
<sequence length="654" mass="71059">MVSHPADTTVRITDFFKAIPVRKQLANKDAPKCLANIKSILCAYALARPKVRFSMKVLKVKSSKDDFTYAPKPGSGQVDGAASQIFKKQLSSRGKDMNELISIHKERLRACNKYFRKTKQPFICLNIMCPELSYDGNIEPAKDDVLFVDRSKLYAATRLSFDAAYPSKLAERVQLMPPGNNRLTEHKGFNPSEPGDWEAECDVASDPPMRIASSSDRIPVQGQGEMCDYTDTSEDPYLAPIASSMYEVDEELEAIAEQAKPPSDDEEENPYGSSAIKPWSIAKMAASARPDLGRKNRPNVNPRPGTSQSMKACSIPVSSSPSQSQSLDCFQNGYLTGPPRPTFKRFEEKKLRLHRPYKNPVLGVVSPAGAASWTPINVPPSRSHGKKMPSASSSQDIRIPLTPSGRADRTVGAAAPVSAAYENEYSSPSSHTGHAVDPGTSLVTGGYSCAPAAMASKGRARSRQGGPEYQSIAHPCKSDRRISEPGACHGGGAGAATSSVDPGPVALPPAPETLQSHEGFGSLVWAKGGAAPSSPRLPLAKRRKSTRNIPLERIPDDFQMHRLQICAMVSVDELKGRKAHIAVAGTSMRLHEETSEISTFRMRATPEEMRQWALSDVELLGARLKDSTKAEVTESMEKDISAAISRRKEVIVID</sequence>
<dbReference type="Gene3D" id="3.30.230.10">
    <property type="match status" value="1"/>
</dbReference>
<dbReference type="InterPro" id="IPR036890">
    <property type="entry name" value="HATPase_C_sf"/>
</dbReference>
<organism evidence="4 5">
    <name type="scientific">Trichodelitschia bisporula</name>
    <dbReference type="NCBI Taxonomy" id="703511"/>
    <lineage>
        <taxon>Eukaryota</taxon>
        <taxon>Fungi</taxon>
        <taxon>Dikarya</taxon>
        <taxon>Ascomycota</taxon>
        <taxon>Pezizomycotina</taxon>
        <taxon>Dothideomycetes</taxon>
        <taxon>Dothideomycetes incertae sedis</taxon>
        <taxon>Phaeotrichales</taxon>
        <taxon>Phaeotrichaceae</taxon>
        <taxon>Trichodelitschia</taxon>
    </lineage>
</organism>
<dbReference type="InterPro" id="IPR020568">
    <property type="entry name" value="Ribosomal_Su5_D2-typ_SF"/>
</dbReference>
<evidence type="ECO:0000313" key="5">
    <source>
        <dbReference type="Proteomes" id="UP000799640"/>
    </source>
</evidence>
<evidence type="ECO:0000313" key="4">
    <source>
        <dbReference type="EMBL" id="KAF2400436.1"/>
    </source>
</evidence>
<name>A0A6G1HX41_9PEZI</name>
<feature type="region of interest" description="Disordered" evidence="3">
    <location>
        <begin position="376"/>
        <end position="412"/>
    </location>
</feature>
<accession>A0A6G1HX41</accession>
<evidence type="ECO:0000256" key="1">
    <source>
        <dbReference type="ARBA" id="ARBA00006082"/>
    </source>
</evidence>
<gene>
    <name evidence="4" type="ORF">EJ06DRAFT_549124</name>
</gene>
<evidence type="ECO:0000256" key="2">
    <source>
        <dbReference type="ARBA" id="ARBA00022763"/>
    </source>
</evidence>
<protein>
    <submittedName>
        <fullName evidence="4">Uncharacterized protein</fullName>
    </submittedName>
</protein>
<dbReference type="GO" id="GO:0006298">
    <property type="term" value="P:mismatch repair"/>
    <property type="evidence" value="ECO:0007669"/>
    <property type="project" value="InterPro"/>
</dbReference>
<dbReference type="Proteomes" id="UP000799640">
    <property type="component" value="Unassembled WGS sequence"/>
</dbReference>
<reference evidence="4" key="1">
    <citation type="journal article" date="2020" name="Stud. Mycol.">
        <title>101 Dothideomycetes genomes: a test case for predicting lifestyles and emergence of pathogens.</title>
        <authorList>
            <person name="Haridas S."/>
            <person name="Albert R."/>
            <person name="Binder M."/>
            <person name="Bloem J."/>
            <person name="Labutti K."/>
            <person name="Salamov A."/>
            <person name="Andreopoulos B."/>
            <person name="Baker S."/>
            <person name="Barry K."/>
            <person name="Bills G."/>
            <person name="Bluhm B."/>
            <person name="Cannon C."/>
            <person name="Castanera R."/>
            <person name="Culley D."/>
            <person name="Daum C."/>
            <person name="Ezra D."/>
            <person name="Gonzalez J."/>
            <person name="Henrissat B."/>
            <person name="Kuo A."/>
            <person name="Liang C."/>
            <person name="Lipzen A."/>
            <person name="Lutzoni F."/>
            <person name="Magnuson J."/>
            <person name="Mondo S."/>
            <person name="Nolan M."/>
            <person name="Ohm R."/>
            <person name="Pangilinan J."/>
            <person name="Park H.-J."/>
            <person name="Ramirez L."/>
            <person name="Alfaro M."/>
            <person name="Sun H."/>
            <person name="Tritt A."/>
            <person name="Yoshinaga Y."/>
            <person name="Zwiers L.-H."/>
            <person name="Turgeon B."/>
            <person name="Goodwin S."/>
            <person name="Spatafora J."/>
            <person name="Crous P."/>
            <person name="Grigoriev I."/>
        </authorList>
    </citation>
    <scope>NUCLEOTIDE SEQUENCE</scope>
    <source>
        <strain evidence="4">CBS 262.69</strain>
    </source>
</reference>
<dbReference type="EMBL" id="ML996695">
    <property type="protein sequence ID" value="KAF2400436.1"/>
    <property type="molecule type" value="Genomic_DNA"/>
</dbReference>
<feature type="region of interest" description="Disordered" evidence="3">
    <location>
        <begin position="458"/>
        <end position="511"/>
    </location>
</feature>
<dbReference type="PANTHER" id="PTHR10073:SF41">
    <property type="entry name" value="MISMATCH REPAIR PROTEIN, PUTATIVE (AFU_ORTHOLOGUE AFUA_8G05820)-RELATED"/>
    <property type="match status" value="1"/>
</dbReference>
<dbReference type="GO" id="GO:0016887">
    <property type="term" value="F:ATP hydrolysis activity"/>
    <property type="evidence" value="ECO:0007669"/>
    <property type="project" value="InterPro"/>
</dbReference>
<keyword evidence="5" id="KW-1185">Reference proteome</keyword>
<keyword evidence="2" id="KW-0227">DNA damage</keyword>
<dbReference type="GO" id="GO:0140664">
    <property type="term" value="F:ATP-dependent DNA damage sensor activity"/>
    <property type="evidence" value="ECO:0007669"/>
    <property type="project" value="InterPro"/>
</dbReference>
<comment type="similarity">
    <text evidence="1">Belongs to the DNA mismatch repair MutL/HexB family.</text>
</comment>
<evidence type="ECO:0000256" key="3">
    <source>
        <dbReference type="SAM" id="MobiDB-lite"/>
    </source>
</evidence>
<dbReference type="OrthoDB" id="10263226at2759"/>
<feature type="compositionally biased region" description="Low complexity" evidence="3">
    <location>
        <begin position="314"/>
        <end position="324"/>
    </location>
</feature>
<dbReference type="AlphaFoldDB" id="A0A6G1HX41"/>
<dbReference type="SUPFAM" id="SSF54211">
    <property type="entry name" value="Ribosomal protein S5 domain 2-like"/>
    <property type="match status" value="1"/>
</dbReference>
<feature type="region of interest" description="Disordered" evidence="3">
    <location>
        <begin position="287"/>
        <end position="324"/>
    </location>
</feature>
<dbReference type="Gene3D" id="3.30.565.10">
    <property type="entry name" value="Histidine kinase-like ATPase, C-terminal domain"/>
    <property type="match status" value="1"/>
</dbReference>